<evidence type="ECO:0000256" key="4">
    <source>
        <dbReference type="ARBA" id="ARBA00022989"/>
    </source>
</evidence>
<dbReference type="NCBIfam" id="NF009513">
    <property type="entry name" value="PRK12872.1-3"/>
    <property type="match status" value="1"/>
</dbReference>
<sequence>MANNKPVNFSFPGFFKLIRFPNLAIIALTQYFTAIFLIHAGHQWASVLADYKLLAISISTILIAAAGYIINDYYDVKIDFVNKPERVVVDKLLKRRVVMAAHSVLNFTGIAVGFFLTLKIVLINFLSALLLWLYSNHLKRLPFVGNLAVAFLTGVALMVVVIYYQKNVFLVLVYAIFAFSITLIREIIKDIEDVKGDTVFGCKTLPVIWGIRKTKMIIYLLSAVFTALLFYLASVLNNPTLIIFFTVLIIPLSYFVYRLVIADTKKDFSYLSTYCKILMLSGILSMAFFSS</sequence>
<evidence type="ECO:0000313" key="8">
    <source>
        <dbReference type="Proteomes" id="UP001172083"/>
    </source>
</evidence>
<keyword evidence="3 6" id="KW-0812">Transmembrane</keyword>
<feature type="transmembrane region" description="Helical" evidence="6">
    <location>
        <begin position="242"/>
        <end position="261"/>
    </location>
</feature>
<dbReference type="EMBL" id="JAUJEB010000001">
    <property type="protein sequence ID" value="MDN5212620.1"/>
    <property type="molecule type" value="Genomic_DNA"/>
</dbReference>
<organism evidence="7 8">
    <name type="scientific">Agaribacillus aureus</name>
    <dbReference type="NCBI Taxonomy" id="3051825"/>
    <lineage>
        <taxon>Bacteria</taxon>
        <taxon>Pseudomonadati</taxon>
        <taxon>Bacteroidota</taxon>
        <taxon>Cytophagia</taxon>
        <taxon>Cytophagales</taxon>
        <taxon>Splendidivirgaceae</taxon>
        <taxon>Agaribacillus</taxon>
    </lineage>
</organism>
<feature type="transmembrane region" description="Helical" evidence="6">
    <location>
        <begin position="107"/>
        <end position="134"/>
    </location>
</feature>
<keyword evidence="4 6" id="KW-1133">Transmembrane helix</keyword>
<dbReference type="InterPro" id="IPR044878">
    <property type="entry name" value="UbiA_sf"/>
</dbReference>
<dbReference type="Proteomes" id="UP001172083">
    <property type="component" value="Unassembled WGS sequence"/>
</dbReference>
<feature type="transmembrane region" description="Helical" evidence="6">
    <location>
        <begin position="169"/>
        <end position="188"/>
    </location>
</feature>
<dbReference type="PANTHER" id="PTHR42723">
    <property type="entry name" value="CHLOROPHYLL SYNTHASE"/>
    <property type="match status" value="1"/>
</dbReference>
<dbReference type="CDD" id="cd13961">
    <property type="entry name" value="PT_UbiA_DGGGPS"/>
    <property type="match status" value="1"/>
</dbReference>
<dbReference type="Gene3D" id="1.20.120.1780">
    <property type="entry name" value="UbiA prenyltransferase"/>
    <property type="match status" value="1"/>
</dbReference>
<dbReference type="RefSeq" id="WP_346757937.1">
    <property type="nucleotide sequence ID" value="NZ_JAUJEB010000001.1"/>
</dbReference>
<proteinExistence type="predicted"/>
<name>A0ABT8L4D3_9BACT</name>
<gene>
    <name evidence="7" type="ORF">QQ020_11210</name>
</gene>
<feature type="transmembrane region" description="Helical" evidence="6">
    <location>
        <begin position="217"/>
        <end position="236"/>
    </location>
</feature>
<evidence type="ECO:0000256" key="1">
    <source>
        <dbReference type="ARBA" id="ARBA00004141"/>
    </source>
</evidence>
<feature type="transmembrane region" description="Helical" evidence="6">
    <location>
        <begin position="53"/>
        <end position="70"/>
    </location>
</feature>
<dbReference type="Gene3D" id="1.10.357.140">
    <property type="entry name" value="UbiA prenyltransferase"/>
    <property type="match status" value="1"/>
</dbReference>
<comment type="caution">
    <text evidence="7">The sequence shown here is derived from an EMBL/GenBank/DDBJ whole genome shotgun (WGS) entry which is preliminary data.</text>
</comment>
<dbReference type="PANTHER" id="PTHR42723:SF1">
    <property type="entry name" value="CHLOROPHYLL SYNTHASE, CHLOROPLASTIC"/>
    <property type="match status" value="1"/>
</dbReference>
<evidence type="ECO:0000256" key="3">
    <source>
        <dbReference type="ARBA" id="ARBA00022692"/>
    </source>
</evidence>
<feature type="transmembrane region" description="Helical" evidence="6">
    <location>
        <begin position="141"/>
        <end position="163"/>
    </location>
</feature>
<keyword evidence="5 6" id="KW-0472">Membrane</keyword>
<dbReference type="Pfam" id="PF01040">
    <property type="entry name" value="UbiA"/>
    <property type="match status" value="1"/>
</dbReference>
<keyword evidence="2" id="KW-1003">Cell membrane</keyword>
<comment type="subcellular location">
    <subcellularLocation>
        <location evidence="1">Membrane</location>
        <topology evidence="1">Multi-pass membrane protein</topology>
    </subcellularLocation>
</comment>
<evidence type="ECO:0000256" key="6">
    <source>
        <dbReference type="SAM" id="Phobius"/>
    </source>
</evidence>
<reference evidence="7" key="1">
    <citation type="submission" date="2023-06" db="EMBL/GenBank/DDBJ databases">
        <title>Genomic of Agaribacillus aureum.</title>
        <authorList>
            <person name="Wang G."/>
        </authorList>
    </citation>
    <scope>NUCLEOTIDE SEQUENCE</scope>
    <source>
        <strain evidence="7">BMA12</strain>
    </source>
</reference>
<accession>A0ABT8L4D3</accession>
<evidence type="ECO:0000313" key="7">
    <source>
        <dbReference type="EMBL" id="MDN5212620.1"/>
    </source>
</evidence>
<evidence type="ECO:0000256" key="5">
    <source>
        <dbReference type="ARBA" id="ARBA00023136"/>
    </source>
</evidence>
<feature type="transmembrane region" description="Helical" evidence="6">
    <location>
        <begin position="20"/>
        <end position="41"/>
    </location>
</feature>
<dbReference type="InterPro" id="IPR050475">
    <property type="entry name" value="Prenyltransferase_related"/>
</dbReference>
<feature type="transmembrane region" description="Helical" evidence="6">
    <location>
        <begin position="268"/>
        <end position="289"/>
    </location>
</feature>
<keyword evidence="8" id="KW-1185">Reference proteome</keyword>
<protein>
    <submittedName>
        <fullName evidence="7">Geranylgeranylglycerol-phosphate geranylgeranyltransferase</fullName>
    </submittedName>
</protein>
<evidence type="ECO:0000256" key="2">
    <source>
        <dbReference type="ARBA" id="ARBA00022475"/>
    </source>
</evidence>
<dbReference type="InterPro" id="IPR000537">
    <property type="entry name" value="UbiA_prenyltransferase"/>
</dbReference>